<sequence>MTLLIELAHGLPWLYLSLVFLFSLMIGSFLNVVIHRLPIMLEREWQAEYHGYFETQTPNSEPAERYNLMVPRSACPNCGHAITAVENIPLLSWLWLKGRCRECQAPISARYPLVELLTALLSVAVATTLPPGWGVLAALLLTWVLVALTFIDLDKMLLPDQLTLPLLWGGLLFNLLGGFVPLADAVIGAMAGYLVLWSLYWAFKLLTGKEGMGYGDFKLLAALGAWLGWQPLPIILLLSSLVGAVIGITLIALRKHHQGNPIPFGPYLAIAGWIALLWGDTITRWYLEMVL</sequence>
<feature type="transmembrane region" description="Helical" evidence="23">
    <location>
        <begin position="132"/>
        <end position="150"/>
    </location>
</feature>
<protein>
    <recommendedName>
        <fullName evidence="20 22">Prepilin leader peptidase/N-methyltransferase</fullName>
        <ecNumber evidence="22">2.1.1.-</ecNumber>
        <ecNumber evidence="19 22">3.4.23.43</ecNumber>
    </recommendedName>
</protein>
<dbReference type="PANTHER" id="PTHR30487">
    <property type="entry name" value="TYPE 4 PREPILIN-LIKE PROTEINS LEADER PEPTIDE-PROCESSING ENZYME"/>
    <property type="match status" value="1"/>
</dbReference>
<keyword evidence="15 23" id="KW-0472">Membrane</keyword>
<keyword evidence="13" id="KW-0862">Zinc</keyword>
<evidence type="ECO:0000256" key="13">
    <source>
        <dbReference type="ARBA" id="ARBA00022833"/>
    </source>
</evidence>
<evidence type="ECO:0000256" key="12">
    <source>
        <dbReference type="ARBA" id="ARBA00022801"/>
    </source>
</evidence>
<name>A0A175VGI3_AEREN</name>
<dbReference type="RefSeq" id="WP_061476585.1">
    <property type="nucleotide sequence ID" value="NZ_JMGO02000006.1"/>
</dbReference>
<evidence type="ECO:0000256" key="8">
    <source>
        <dbReference type="ARBA" id="ARBA00022679"/>
    </source>
</evidence>
<keyword evidence="4" id="KW-1003">Cell membrane</keyword>
<evidence type="ECO:0000256" key="23">
    <source>
        <dbReference type="SAM" id="Phobius"/>
    </source>
</evidence>
<evidence type="ECO:0000256" key="5">
    <source>
        <dbReference type="ARBA" id="ARBA00022519"/>
    </source>
</evidence>
<accession>A0A175VGI3</accession>
<keyword evidence="7 22" id="KW-0645">Protease</keyword>
<comment type="subcellular location">
    <subcellularLocation>
        <location evidence="2">Cell inner membrane</location>
        <topology evidence="2">Multi-pass membrane protein</topology>
    </subcellularLocation>
    <subcellularLocation>
        <location evidence="22">Cell membrane</location>
        <topology evidence="22">Multi-pass membrane protein</topology>
    </subcellularLocation>
</comment>
<comment type="cofactor">
    <cofactor evidence="1">
        <name>Zn(2+)</name>
        <dbReference type="ChEBI" id="CHEBI:29105"/>
    </cofactor>
</comment>
<evidence type="ECO:0000313" key="27">
    <source>
        <dbReference type="Proteomes" id="UP000078435"/>
    </source>
</evidence>
<dbReference type="InterPro" id="IPR014032">
    <property type="entry name" value="Peptidase_A24A_bac"/>
</dbReference>
<comment type="similarity">
    <text evidence="3 21">Belongs to the peptidase A24 family.</text>
</comment>
<dbReference type="InterPro" id="IPR050882">
    <property type="entry name" value="Prepilin_peptidase/N-MTase"/>
</dbReference>
<evidence type="ECO:0000259" key="24">
    <source>
        <dbReference type="Pfam" id="PF01478"/>
    </source>
</evidence>
<evidence type="ECO:0000256" key="4">
    <source>
        <dbReference type="ARBA" id="ARBA00022475"/>
    </source>
</evidence>
<evidence type="ECO:0000256" key="10">
    <source>
        <dbReference type="ARBA" id="ARBA00022692"/>
    </source>
</evidence>
<dbReference type="InterPro" id="IPR010627">
    <property type="entry name" value="Prepilin_pept_A24_N"/>
</dbReference>
<feature type="transmembrane region" description="Helical" evidence="23">
    <location>
        <begin position="186"/>
        <end position="203"/>
    </location>
</feature>
<evidence type="ECO:0000256" key="7">
    <source>
        <dbReference type="ARBA" id="ARBA00022670"/>
    </source>
</evidence>
<comment type="catalytic activity">
    <reaction evidence="17 22">
        <text>Typically cleaves a -Gly-|-Phe- bond to release an N-terminal, basic peptide of 5-8 residues from type IV prepilin, and then N-methylates the new N-terminal amino group, the methyl donor being S-adenosyl-L-methionine.</text>
        <dbReference type="EC" id="3.4.23.43"/>
    </reaction>
</comment>
<dbReference type="EC" id="3.4.23.43" evidence="19 22"/>
<evidence type="ECO:0000256" key="1">
    <source>
        <dbReference type="ARBA" id="ARBA00001947"/>
    </source>
</evidence>
<evidence type="ECO:0000256" key="20">
    <source>
        <dbReference type="ARBA" id="ARBA00071870"/>
    </source>
</evidence>
<evidence type="ECO:0000256" key="14">
    <source>
        <dbReference type="ARBA" id="ARBA00022989"/>
    </source>
</evidence>
<dbReference type="FunFam" id="1.20.120.1220:FF:000001">
    <property type="entry name" value="Type 4 prepilin-like proteins leader peptide-processing enzyme"/>
    <property type="match status" value="1"/>
</dbReference>
<gene>
    <name evidence="26" type="ORF">LCR_16610</name>
</gene>
<dbReference type="GO" id="GO:0032259">
    <property type="term" value="P:methylation"/>
    <property type="evidence" value="ECO:0007669"/>
    <property type="project" value="UniProtKB-KW"/>
</dbReference>
<comment type="function">
    <text evidence="18 22">Plays an essential role in type IV pili and type II pseudopili formation by proteolytically removing the leader sequence from substrate proteins and subsequently monomethylating the alpha-amino group of the newly exposed N-terminal phenylalanine.</text>
</comment>
<dbReference type="InterPro" id="IPR000045">
    <property type="entry name" value="Prepilin_IV_endopep_pep"/>
</dbReference>
<dbReference type="OrthoDB" id="9789291at2"/>
<keyword evidence="10 22" id="KW-0812">Transmembrane</keyword>
<dbReference type="EC" id="2.1.1.-" evidence="22"/>
<evidence type="ECO:0000256" key="22">
    <source>
        <dbReference type="RuleBase" id="RU003794"/>
    </source>
</evidence>
<evidence type="ECO:0000256" key="2">
    <source>
        <dbReference type="ARBA" id="ARBA00004429"/>
    </source>
</evidence>
<evidence type="ECO:0000256" key="21">
    <source>
        <dbReference type="RuleBase" id="RU003793"/>
    </source>
</evidence>
<feature type="domain" description="Prepilin peptidase A24 N-terminal" evidence="25">
    <location>
        <begin position="21"/>
        <end position="127"/>
    </location>
</feature>
<dbReference type="GO" id="GO:0006465">
    <property type="term" value="P:signal peptide processing"/>
    <property type="evidence" value="ECO:0007669"/>
    <property type="project" value="TreeGrafter"/>
</dbReference>
<dbReference type="Pfam" id="PF06750">
    <property type="entry name" value="A24_N_bact"/>
    <property type="match status" value="1"/>
</dbReference>
<feature type="transmembrane region" description="Helical" evidence="23">
    <location>
        <begin position="235"/>
        <end position="253"/>
    </location>
</feature>
<feature type="transmembrane region" description="Helical" evidence="23">
    <location>
        <begin position="265"/>
        <end position="287"/>
    </location>
</feature>
<dbReference type="Proteomes" id="UP000078435">
    <property type="component" value="Unassembled WGS sequence"/>
</dbReference>
<keyword evidence="6 22" id="KW-0489">Methyltransferase</keyword>
<dbReference type="PRINTS" id="PR00864">
    <property type="entry name" value="PREPILNPTASE"/>
</dbReference>
<feature type="transmembrane region" description="Helical" evidence="23">
    <location>
        <begin position="12"/>
        <end position="34"/>
    </location>
</feature>
<keyword evidence="9" id="KW-0949">S-adenosyl-L-methionine</keyword>
<keyword evidence="14 23" id="KW-1133">Transmembrane helix</keyword>
<evidence type="ECO:0000256" key="6">
    <source>
        <dbReference type="ARBA" id="ARBA00022603"/>
    </source>
</evidence>
<evidence type="ECO:0000256" key="11">
    <source>
        <dbReference type="ARBA" id="ARBA00022723"/>
    </source>
</evidence>
<reference evidence="26 27" key="1">
    <citation type="submission" date="2016-02" db="EMBL/GenBank/DDBJ databases">
        <title>Draft genome sequence of Aeromonas trota strain 1999lcr isolated from cerebrospinal fluid (CSF).</title>
        <authorList>
            <person name="Dallagassa C.B."/>
            <person name="Prediger K.C."/>
            <person name="Weiss V.A."/>
            <person name="Assis F.E."/>
            <person name="Baura V."/>
            <person name="Cruz L.M."/>
            <person name="Souza E.M."/>
            <person name="Pedrosa F.O."/>
            <person name="Fadel-Picheth C.M."/>
        </authorList>
    </citation>
    <scope>NUCLEOTIDE SEQUENCE [LARGE SCALE GENOMIC DNA]</scope>
    <source>
        <strain evidence="26 27">1999lcr</strain>
    </source>
</reference>
<dbReference type="PANTHER" id="PTHR30487:SF0">
    <property type="entry name" value="PREPILIN LEADER PEPTIDASE_N-METHYLTRANSFERASE-RELATED"/>
    <property type="match status" value="1"/>
</dbReference>
<dbReference type="AlphaFoldDB" id="A0A175VGI3"/>
<dbReference type="STRING" id="29489.VL01_15310"/>
<evidence type="ECO:0000256" key="19">
    <source>
        <dbReference type="ARBA" id="ARBA00067082"/>
    </source>
</evidence>
<keyword evidence="5" id="KW-0997">Cell inner membrane</keyword>
<evidence type="ECO:0000256" key="9">
    <source>
        <dbReference type="ARBA" id="ARBA00022691"/>
    </source>
</evidence>
<keyword evidence="8 22" id="KW-0808">Transferase</keyword>
<comment type="caution">
    <text evidence="26">The sequence shown here is derived from an EMBL/GenBank/DDBJ whole genome shotgun (WGS) entry which is preliminary data.</text>
</comment>
<proteinExistence type="inferred from homology"/>
<evidence type="ECO:0000256" key="15">
    <source>
        <dbReference type="ARBA" id="ARBA00023136"/>
    </source>
</evidence>
<feature type="transmembrane region" description="Helical" evidence="23">
    <location>
        <begin position="162"/>
        <end position="180"/>
    </location>
</feature>
<organism evidence="26 27">
    <name type="scientific">Aeromonas enteropelogenes</name>
    <name type="common">Aeromonas trota</name>
    <dbReference type="NCBI Taxonomy" id="29489"/>
    <lineage>
        <taxon>Bacteria</taxon>
        <taxon>Pseudomonadati</taxon>
        <taxon>Pseudomonadota</taxon>
        <taxon>Gammaproteobacteria</taxon>
        <taxon>Aeromonadales</taxon>
        <taxon>Aeromonadaceae</taxon>
        <taxon>Aeromonas</taxon>
    </lineage>
</organism>
<keyword evidence="16 22" id="KW-0511">Multifunctional enzyme</keyword>
<feature type="domain" description="Prepilin type IV endopeptidase peptidase" evidence="24">
    <location>
        <begin position="139"/>
        <end position="248"/>
    </location>
</feature>
<dbReference type="GO" id="GO:0005886">
    <property type="term" value="C:plasma membrane"/>
    <property type="evidence" value="ECO:0007669"/>
    <property type="project" value="UniProtKB-SubCell"/>
</dbReference>
<dbReference type="GO" id="GO:0008168">
    <property type="term" value="F:methyltransferase activity"/>
    <property type="evidence" value="ECO:0007669"/>
    <property type="project" value="UniProtKB-KW"/>
</dbReference>
<dbReference type="GO" id="GO:0004190">
    <property type="term" value="F:aspartic-type endopeptidase activity"/>
    <property type="evidence" value="ECO:0007669"/>
    <property type="project" value="UniProtKB-EC"/>
</dbReference>
<keyword evidence="11" id="KW-0479">Metal-binding</keyword>
<evidence type="ECO:0000313" key="26">
    <source>
        <dbReference type="EMBL" id="KXU79741.1"/>
    </source>
</evidence>
<dbReference type="Gene3D" id="1.20.120.1220">
    <property type="match status" value="1"/>
</dbReference>
<evidence type="ECO:0000256" key="3">
    <source>
        <dbReference type="ARBA" id="ARBA00005801"/>
    </source>
</evidence>
<evidence type="ECO:0000256" key="18">
    <source>
        <dbReference type="ARBA" id="ARBA00053108"/>
    </source>
</evidence>
<keyword evidence="12 22" id="KW-0378">Hydrolase</keyword>
<evidence type="ECO:0000256" key="17">
    <source>
        <dbReference type="ARBA" id="ARBA00050401"/>
    </source>
</evidence>
<evidence type="ECO:0000259" key="25">
    <source>
        <dbReference type="Pfam" id="PF06750"/>
    </source>
</evidence>
<dbReference type="EMBL" id="JMGO02000006">
    <property type="protein sequence ID" value="KXU79741.1"/>
    <property type="molecule type" value="Genomic_DNA"/>
</dbReference>
<evidence type="ECO:0000256" key="16">
    <source>
        <dbReference type="ARBA" id="ARBA00023268"/>
    </source>
</evidence>
<dbReference type="Pfam" id="PF01478">
    <property type="entry name" value="Peptidase_A24"/>
    <property type="match status" value="1"/>
</dbReference>
<dbReference type="GO" id="GO:0046872">
    <property type="term" value="F:metal ion binding"/>
    <property type="evidence" value="ECO:0007669"/>
    <property type="project" value="UniProtKB-KW"/>
</dbReference>